<evidence type="ECO:0000256" key="1">
    <source>
        <dbReference type="SAM" id="SignalP"/>
    </source>
</evidence>
<proteinExistence type="predicted"/>
<protein>
    <recommendedName>
        <fullName evidence="4">DUF2946 domain-containing protein</fullName>
    </recommendedName>
</protein>
<dbReference type="Proteomes" id="UP000316781">
    <property type="component" value="Unassembled WGS sequence"/>
</dbReference>
<evidence type="ECO:0000313" key="3">
    <source>
        <dbReference type="Proteomes" id="UP000316781"/>
    </source>
</evidence>
<gene>
    <name evidence="2" type="ORF">FM996_15870</name>
</gene>
<feature type="chain" id="PRO_5022146153" description="DUF2946 domain-containing protein" evidence="1">
    <location>
        <begin position="28"/>
        <end position="122"/>
    </location>
</feature>
<dbReference type="AlphaFoldDB" id="A0A549SM49"/>
<comment type="caution">
    <text evidence="2">The sequence shown here is derived from an EMBL/GenBank/DDBJ whole genome shotgun (WGS) entry which is preliminary data.</text>
</comment>
<reference evidence="2 3" key="1">
    <citation type="submission" date="2019-07" db="EMBL/GenBank/DDBJ databases">
        <title>Ln-dependent methylotrophs.</title>
        <authorList>
            <person name="Tani A."/>
        </authorList>
    </citation>
    <scope>NUCLEOTIDE SEQUENCE [LARGE SCALE GENOMIC DNA]</scope>
    <source>
        <strain evidence="2 3">SM89A</strain>
    </source>
</reference>
<evidence type="ECO:0008006" key="4">
    <source>
        <dbReference type="Google" id="ProtNLM"/>
    </source>
</evidence>
<keyword evidence="1" id="KW-0732">Signal</keyword>
<accession>A0A549SM49</accession>
<dbReference type="EMBL" id="VJMF01000066">
    <property type="protein sequence ID" value="TRL30710.1"/>
    <property type="molecule type" value="Genomic_DNA"/>
</dbReference>
<sequence>MRRISLRGMLAVVALALQALSAAYALGAPIAGAHGRGDFAYCEAAGVESDRRAPAGGHRDAGACLTCQLCLGGFSPLLPYSLAGRALDRRRVADADWSRDAVAGVGSGRAHAHGARAPPAFS</sequence>
<evidence type="ECO:0000313" key="2">
    <source>
        <dbReference type="EMBL" id="TRL30710.1"/>
    </source>
</evidence>
<organism evidence="2 3">
    <name type="scientific">Methylosinus sporium</name>
    <dbReference type="NCBI Taxonomy" id="428"/>
    <lineage>
        <taxon>Bacteria</taxon>
        <taxon>Pseudomonadati</taxon>
        <taxon>Pseudomonadota</taxon>
        <taxon>Alphaproteobacteria</taxon>
        <taxon>Hyphomicrobiales</taxon>
        <taxon>Methylocystaceae</taxon>
        <taxon>Methylosinus</taxon>
    </lineage>
</organism>
<name>A0A549SM49_METSR</name>
<feature type="signal peptide" evidence="1">
    <location>
        <begin position="1"/>
        <end position="27"/>
    </location>
</feature>
<dbReference type="RefSeq" id="WP_142863826.1">
    <property type="nucleotide sequence ID" value="NZ_VJMF01000066.1"/>
</dbReference>